<dbReference type="Proteomes" id="UP001419268">
    <property type="component" value="Unassembled WGS sequence"/>
</dbReference>
<sequence length="118" mass="12327">MALRLTGILLQGGIPSTFSHFISAIHQAFAVAELEGGQGGWSPPGSGTLLCYPALDHFSCSSTPLPPPLTLGDAFEKAMAFVSSGSRIGCARFGGHNLLLNNLTKLDQLKYIIVVAGN</sequence>
<gene>
    <name evidence="1" type="ORF">Scep_022092</name>
</gene>
<evidence type="ECO:0000313" key="1">
    <source>
        <dbReference type="EMBL" id="KAK9105248.1"/>
    </source>
</evidence>
<evidence type="ECO:0000313" key="2">
    <source>
        <dbReference type="Proteomes" id="UP001419268"/>
    </source>
</evidence>
<accession>A0AAP0FDI6</accession>
<proteinExistence type="predicted"/>
<comment type="caution">
    <text evidence="1">The sequence shown here is derived from an EMBL/GenBank/DDBJ whole genome shotgun (WGS) entry which is preliminary data.</text>
</comment>
<dbReference type="EMBL" id="JBBNAG010000009">
    <property type="protein sequence ID" value="KAK9105248.1"/>
    <property type="molecule type" value="Genomic_DNA"/>
</dbReference>
<organism evidence="1 2">
    <name type="scientific">Stephania cephalantha</name>
    <dbReference type="NCBI Taxonomy" id="152367"/>
    <lineage>
        <taxon>Eukaryota</taxon>
        <taxon>Viridiplantae</taxon>
        <taxon>Streptophyta</taxon>
        <taxon>Embryophyta</taxon>
        <taxon>Tracheophyta</taxon>
        <taxon>Spermatophyta</taxon>
        <taxon>Magnoliopsida</taxon>
        <taxon>Ranunculales</taxon>
        <taxon>Menispermaceae</taxon>
        <taxon>Menispermoideae</taxon>
        <taxon>Cissampelideae</taxon>
        <taxon>Stephania</taxon>
    </lineage>
</organism>
<name>A0AAP0FDI6_9MAGN</name>
<dbReference type="AlphaFoldDB" id="A0AAP0FDI6"/>
<protein>
    <submittedName>
        <fullName evidence="1">Uncharacterized protein</fullName>
    </submittedName>
</protein>
<reference evidence="1 2" key="1">
    <citation type="submission" date="2024-01" db="EMBL/GenBank/DDBJ databases">
        <title>Genome assemblies of Stephania.</title>
        <authorList>
            <person name="Yang L."/>
        </authorList>
    </citation>
    <scope>NUCLEOTIDE SEQUENCE [LARGE SCALE GENOMIC DNA]</scope>
    <source>
        <strain evidence="1">JXDWG</strain>
        <tissue evidence="1">Leaf</tissue>
    </source>
</reference>
<keyword evidence="2" id="KW-1185">Reference proteome</keyword>